<dbReference type="PANTHER" id="PTHR45266">
    <property type="entry name" value="OXALOACETATE DECARBOXYLASE ALPHA CHAIN"/>
    <property type="match status" value="1"/>
</dbReference>
<dbReference type="EMBL" id="JNOC01000029">
    <property type="protein sequence ID" value="KPH55911.1"/>
    <property type="molecule type" value="Genomic_DNA"/>
</dbReference>
<dbReference type="NCBIfam" id="TIGR00531">
    <property type="entry name" value="BCCP"/>
    <property type="match status" value="1"/>
</dbReference>
<sequence>MDFKEIKELIKIFDASSLNALSITQENSKIKLEKGIKTPQIVESQNTQILSPIATQIPQSPSQIEVAPQAPIQSPTTRGETINSPMVGTFYRCPSPDAPAYVNVGDKVKKGQTLAIIEAMKIMNEIEAEFDCVIKEIIPTDAQPVEYNSPLFVVEKI</sequence>
<dbReference type="InterPro" id="IPR050709">
    <property type="entry name" value="Biotin_Carboxyl_Carrier/Decarb"/>
</dbReference>
<dbReference type="FunFam" id="2.40.50.100:FF:000003">
    <property type="entry name" value="Acetyl-CoA carboxylase biotin carboxyl carrier protein"/>
    <property type="match status" value="1"/>
</dbReference>
<dbReference type="GO" id="GO:0009317">
    <property type="term" value="C:acetyl-CoA carboxylase complex"/>
    <property type="evidence" value="ECO:0007669"/>
    <property type="project" value="InterPro"/>
</dbReference>
<keyword evidence="4" id="KW-0276">Fatty acid metabolism</keyword>
<organism evidence="6 7">
    <name type="scientific">Helicobacter pullorum</name>
    <dbReference type="NCBI Taxonomy" id="35818"/>
    <lineage>
        <taxon>Bacteria</taxon>
        <taxon>Pseudomonadati</taxon>
        <taxon>Campylobacterota</taxon>
        <taxon>Epsilonproteobacteria</taxon>
        <taxon>Campylobacterales</taxon>
        <taxon>Helicobacteraceae</taxon>
        <taxon>Helicobacter</taxon>
    </lineage>
</organism>
<dbReference type="GO" id="GO:0006633">
    <property type="term" value="P:fatty acid biosynthetic process"/>
    <property type="evidence" value="ECO:0007669"/>
    <property type="project" value="UniProtKB-UniPathway"/>
</dbReference>
<dbReference type="PANTHER" id="PTHR45266:SF3">
    <property type="entry name" value="OXALOACETATE DECARBOXYLASE ALPHA CHAIN"/>
    <property type="match status" value="1"/>
</dbReference>
<dbReference type="Gene3D" id="2.40.50.100">
    <property type="match status" value="1"/>
</dbReference>
<dbReference type="InterPro" id="IPR000089">
    <property type="entry name" value="Biotin_lipoyl"/>
</dbReference>
<dbReference type="InterPro" id="IPR001249">
    <property type="entry name" value="AcCoA_biotinCC"/>
</dbReference>
<name>A0A0N0LTH3_9HELI</name>
<evidence type="ECO:0000259" key="5">
    <source>
        <dbReference type="PROSITE" id="PS50968"/>
    </source>
</evidence>
<comment type="pathway">
    <text evidence="4">Lipid metabolism; fatty acid biosynthesis.</text>
</comment>
<dbReference type="STRING" id="35818.HPU229336_00585"/>
<dbReference type="PRINTS" id="PR01071">
    <property type="entry name" value="ACOABIOTINCC"/>
</dbReference>
<accession>A0A0N0LTH3</accession>
<keyword evidence="4" id="KW-0444">Lipid biosynthesis</keyword>
<protein>
    <recommendedName>
        <fullName evidence="2 4">Biotin carboxyl carrier protein of acetyl-CoA carboxylase</fullName>
    </recommendedName>
</protein>
<dbReference type="AlphaFoldDB" id="A0A0N0LTH3"/>
<dbReference type="RefSeq" id="WP_054197851.1">
    <property type="nucleotide sequence ID" value="NZ_JNOC01000029.1"/>
</dbReference>
<dbReference type="InterPro" id="IPR011053">
    <property type="entry name" value="Single_hybrid_motif"/>
</dbReference>
<evidence type="ECO:0000256" key="2">
    <source>
        <dbReference type="ARBA" id="ARBA00017562"/>
    </source>
</evidence>
<comment type="function">
    <text evidence="1 4">This protein is a component of the acetyl coenzyme A carboxylase complex; first, biotin carboxylase catalyzes the carboxylation of the carrier protein and then the transcarboxylase transfers the carboxyl group to form malonyl-CoA.</text>
</comment>
<evidence type="ECO:0000256" key="1">
    <source>
        <dbReference type="ARBA" id="ARBA00003761"/>
    </source>
</evidence>
<reference evidence="6 7" key="1">
    <citation type="submission" date="2014-06" db="EMBL/GenBank/DDBJ databases">
        <title>Helicobacter pullorum isolates in fresh chicken meat - phenotypic and genotypic features.</title>
        <authorList>
            <person name="Borges V."/>
            <person name="Santos A."/>
            <person name="Correia C.B."/>
            <person name="Saraiva M."/>
            <person name="Menard A."/>
            <person name="Vieira L."/>
            <person name="Sampaio D.A."/>
            <person name="Gomes J.P."/>
            <person name="Oleastro M."/>
        </authorList>
    </citation>
    <scope>NUCLEOTIDE SEQUENCE [LARGE SCALE GENOMIC DNA]</scope>
    <source>
        <strain evidence="6 7">229334/12</strain>
    </source>
</reference>
<keyword evidence="4" id="KW-0275">Fatty acid biosynthesis</keyword>
<dbReference type="Pfam" id="PF00364">
    <property type="entry name" value="Biotin_lipoyl"/>
    <property type="match status" value="1"/>
</dbReference>
<dbReference type="SUPFAM" id="SSF51230">
    <property type="entry name" value="Single hybrid motif"/>
    <property type="match status" value="1"/>
</dbReference>
<proteinExistence type="predicted"/>
<comment type="caution">
    <text evidence="6">The sequence shown here is derived from an EMBL/GenBank/DDBJ whole genome shotgun (WGS) entry which is preliminary data.</text>
</comment>
<gene>
    <name evidence="6" type="ORF">HPU229334_05085</name>
</gene>
<dbReference type="PATRIC" id="fig|35818.11.peg.1008"/>
<evidence type="ECO:0000256" key="3">
    <source>
        <dbReference type="ARBA" id="ARBA00023267"/>
    </source>
</evidence>
<keyword evidence="3 4" id="KW-0092">Biotin</keyword>
<dbReference type="CDD" id="cd06850">
    <property type="entry name" value="biotinyl_domain"/>
    <property type="match status" value="1"/>
</dbReference>
<keyword evidence="4" id="KW-0443">Lipid metabolism</keyword>
<evidence type="ECO:0000313" key="7">
    <source>
        <dbReference type="Proteomes" id="UP000037997"/>
    </source>
</evidence>
<dbReference type="Proteomes" id="UP000037997">
    <property type="component" value="Unassembled WGS sequence"/>
</dbReference>
<dbReference type="GO" id="GO:0003989">
    <property type="term" value="F:acetyl-CoA carboxylase activity"/>
    <property type="evidence" value="ECO:0007669"/>
    <property type="project" value="InterPro"/>
</dbReference>
<dbReference type="PROSITE" id="PS50968">
    <property type="entry name" value="BIOTINYL_LIPOYL"/>
    <property type="match status" value="1"/>
</dbReference>
<feature type="domain" description="Lipoyl-binding" evidence="5">
    <location>
        <begin position="69"/>
        <end position="155"/>
    </location>
</feature>
<evidence type="ECO:0000256" key="4">
    <source>
        <dbReference type="RuleBase" id="RU364072"/>
    </source>
</evidence>
<dbReference type="UniPathway" id="UPA00094"/>
<evidence type="ECO:0000313" key="6">
    <source>
        <dbReference type="EMBL" id="KPH55911.1"/>
    </source>
</evidence>